<feature type="region of interest" description="Disordered" evidence="3">
    <location>
        <begin position="285"/>
        <end position="304"/>
    </location>
</feature>
<feature type="compositionally biased region" description="Basic and acidic residues" evidence="3">
    <location>
        <begin position="122"/>
        <end position="140"/>
    </location>
</feature>
<feature type="compositionally biased region" description="Basic and acidic residues" evidence="3">
    <location>
        <begin position="100"/>
        <end position="115"/>
    </location>
</feature>
<dbReference type="STRING" id="5288.A0A5C5FRY4"/>
<protein>
    <recommendedName>
        <fullName evidence="2">Splicing factor Cactin</fullName>
    </recommendedName>
</protein>
<dbReference type="GO" id="GO:0045292">
    <property type="term" value="P:mRNA cis splicing, via spliceosome"/>
    <property type="evidence" value="ECO:0007669"/>
    <property type="project" value="TreeGrafter"/>
</dbReference>
<dbReference type="PANTHER" id="PTHR21737:SF4">
    <property type="entry name" value="SPLICING FACTOR CACTIN"/>
    <property type="match status" value="1"/>
</dbReference>
<evidence type="ECO:0000313" key="6">
    <source>
        <dbReference type="EMBL" id="TNY19580.1"/>
    </source>
</evidence>
<dbReference type="Pfam" id="PF09732">
    <property type="entry name" value="CactinC_cactus"/>
    <property type="match status" value="1"/>
</dbReference>
<feature type="compositionally biased region" description="Acidic residues" evidence="3">
    <location>
        <begin position="293"/>
        <end position="304"/>
    </location>
</feature>
<feature type="domain" description="Splicing factor cactin central" evidence="5">
    <location>
        <begin position="236"/>
        <end position="441"/>
    </location>
</feature>
<feature type="compositionally biased region" description="Basic and acidic residues" evidence="3">
    <location>
        <begin position="1"/>
        <end position="22"/>
    </location>
</feature>
<accession>A0A5C5FRY4</accession>
<organism evidence="6 7">
    <name type="scientific">Rhodotorula diobovata</name>
    <dbReference type="NCBI Taxonomy" id="5288"/>
    <lineage>
        <taxon>Eukaryota</taxon>
        <taxon>Fungi</taxon>
        <taxon>Dikarya</taxon>
        <taxon>Basidiomycota</taxon>
        <taxon>Pucciniomycotina</taxon>
        <taxon>Microbotryomycetes</taxon>
        <taxon>Sporidiobolales</taxon>
        <taxon>Sporidiobolaceae</taxon>
        <taxon>Rhodotorula</taxon>
    </lineage>
</organism>
<reference evidence="6 7" key="1">
    <citation type="submission" date="2019-03" db="EMBL/GenBank/DDBJ databases">
        <title>Rhodosporidium diobovatum UCD-FST 08-225 genome sequencing, assembly, and annotation.</title>
        <authorList>
            <person name="Fakankun I.U."/>
            <person name="Fristensky B."/>
            <person name="Levin D.B."/>
        </authorList>
    </citation>
    <scope>NUCLEOTIDE SEQUENCE [LARGE SCALE GENOMIC DNA]</scope>
    <source>
        <strain evidence="6 7">UCD-FST 08-225</strain>
    </source>
</reference>
<dbReference type="GO" id="GO:0005737">
    <property type="term" value="C:cytoplasm"/>
    <property type="evidence" value="ECO:0007669"/>
    <property type="project" value="TreeGrafter"/>
</dbReference>
<sequence length="727" mass="85560">MNSRDHREYSRDREDRDRDRPSSSRRRSASPDRHHHSSSRRDERDRDRDSKRSRRDDDYDRDHRGDRDRHRDADRDRDRERGHRGGDDDRRRSSRRERSRSRSQERSSRDKDRESKKHRHRETSEERRARKAARKAEKAADAALLLPEEARQAAAEVAFYSAQDNPFHDANLGDKFVWGKKREKERKMGMTPEEAAKRDRERAWESQQEIERLNVRRAQREEEFKLREQEQMRAARDAESAQMAAWIDKEDDFHLEQAKKRAEIRVRERRAKPIDYLALNLKWSQPPLQPGDEGYDEEEEDEGEGLEVDLEEPYAIFDHLTLEDAEELHEDIKMYLQLEKIEAHTEFWRALLIVSSASLEALREERAVGVNAYAAQTRANAAVKAEIQRLLSGKSHDQLVQLQQQVQAKLASGEVIDVDYWEGLLKELVVWKAKAKLRDMHEVVLFNRLEQLRKKQRDEALRYAEEVKSALVGPSTSVNAGNDEDEMEVEDEDEPEQVEEAAPVKAEPWNPEWEPPLMKRIPEEFRTCQVLDFNEDRAKLYAARRAVAQARFVVKPRGPAQGEGGAGTSKDDAIYQAAVGQGFDAEEELFNLEAEMSRPSYSWEDKYRPRKPRYFNKVHTGYEWNKYNQTHYDSDNPPPKIVQGYKFNIFYPDLIDKTKAPQYRIIKNKENPDICTIIFSAGPPYEDIAFTIVNKQWEHSHKRGFRSSFDRGVLQLHFSFRRTMYRK</sequence>
<evidence type="ECO:0000256" key="2">
    <source>
        <dbReference type="ARBA" id="ARBA00034534"/>
    </source>
</evidence>
<dbReference type="InterPro" id="IPR018816">
    <property type="entry name" value="Cactin_central"/>
</dbReference>
<feature type="domain" description="Splicing factor Cactin C-terminal" evidence="4">
    <location>
        <begin position="603"/>
        <end position="727"/>
    </location>
</feature>
<evidence type="ECO:0000259" key="5">
    <source>
        <dbReference type="Pfam" id="PF10312"/>
    </source>
</evidence>
<feature type="compositionally biased region" description="Acidic residues" evidence="3">
    <location>
        <begin position="482"/>
        <end position="499"/>
    </location>
</feature>
<dbReference type="Pfam" id="PF10312">
    <property type="entry name" value="Cactin_mid"/>
    <property type="match status" value="1"/>
</dbReference>
<feature type="compositionally biased region" description="Basic and acidic residues" evidence="3">
    <location>
        <begin position="39"/>
        <end position="91"/>
    </location>
</feature>
<dbReference type="Proteomes" id="UP000311382">
    <property type="component" value="Unassembled WGS sequence"/>
</dbReference>
<feature type="region of interest" description="Disordered" evidence="3">
    <location>
        <begin position="1"/>
        <end position="140"/>
    </location>
</feature>
<comment type="caution">
    <text evidence="6">The sequence shown here is derived from an EMBL/GenBank/DDBJ whole genome shotgun (WGS) entry which is preliminary data.</text>
</comment>
<evidence type="ECO:0000256" key="3">
    <source>
        <dbReference type="SAM" id="MobiDB-lite"/>
    </source>
</evidence>
<feature type="region of interest" description="Disordered" evidence="3">
    <location>
        <begin position="472"/>
        <end position="511"/>
    </location>
</feature>
<proteinExistence type="inferred from homology"/>
<dbReference type="PANTHER" id="PTHR21737">
    <property type="entry name" value="POLYGLUTAMINE BINDING PROTEIN 1/MARVEL MEMBRANE-ASSOCIATING DOMAIN CONTAINING 3"/>
    <property type="match status" value="1"/>
</dbReference>
<name>A0A5C5FRY4_9BASI</name>
<dbReference type="GO" id="GO:0005681">
    <property type="term" value="C:spliceosomal complex"/>
    <property type="evidence" value="ECO:0007669"/>
    <property type="project" value="TreeGrafter"/>
</dbReference>
<evidence type="ECO:0000259" key="4">
    <source>
        <dbReference type="Pfam" id="PF09732"/>
    </source>
</evidence>
<dbReference type="OrthoDB" id="265955at2759"/>
<comment type="similarity">
    <text evidence="1">Belongs to the CACTIN family.</text>
</comment>
<feature type="compositionally biased region" description="Basic residues" evidence="3">
    <location>
        <begin position="23"/>
        <end position="38"/>
    </location>
</feature>
<dbReference type="AlphaFoldDB" id="A0A5C5FRY4"/>
<gene>
    <name evidence="6" type="ORF">DMC30DRAFT_378765</name>
</gene>
<dbReference type="EMBL" id="SOZI01000091">
    <property type="protein sequence ID" value="TNY19580.1"/>
    <property type="molecule type" value="Genomic_DNA"/>
</dbReference>
<evidence type="ECO:0000256" key="1">
    <source>
        <dbReference type="ARBA" id="ARBA00006895"/>
    </source>
</evidence>
<keyword evidence="7" id="KW-1185">Reference proteome</keyword>
<dbReference type="SMART" id="SM01050">
    <property type="entry name" value="CactinC_cactus"/>
    <property type="match status" value="1"/>
</dbReference>
<evidence type="ECO:0000313" key="7">
    <source>
        <dbReference type="Proteomes" id="UP000311382"/>
    </source>
</evidence>
<feature type="region of interest" description="Disordered" evidence="3">
    <location>
        <begin position="183"/>
        <end position="207"/>
    </location>
</feature>
<dbReference type="InterPro" id="IPR019134">
    <property type="entry name" value="Cactin_C"/>
</dbReference>